<dbReference type="InterPro" id="IPR006427">
    <property type="entry name" value="Portal_HK97"/>
</dbReference>
<organism evidence="2 3">
    <name type="scientific">Xanthomonas hortorum pv. carotae</name>
    <dbReference type="NCBI Taxonomy" id="487904"/>
    <lineage>
        <taxon>Bacteria</taxon>
        <taxon>Pseudomonadati</taxon>
        <taxon>Pseudomonadota</taxon>
        <taxon>Gammaproteobacteria</taxon>
        <taxon>Lysobacterales</taxon>
        <taxon>Lysobacteraceae</taxon>
        <taxon>Xanthomonas</taxon>
    </lineage>
</organism>
<feature type="region of interest" description="Disordered" evidence="1">
    <location>
        <begin position="417"/>
        <end position="436"/>
    </location>
</feature>
<dbReference type="EMBL" id="CAJDKC010000003">
    <property type="protein sequence ID" value="CAD0328055.1"/>
    <property type="molecule type" value="Genomic_DNA"/>
</dbReference>
<dbReference type="NCBIfam" id="TIGR01537">
    <property type="entry name" value="portal_HK97"/>
    <property type="match status" value="1"/>
</dbReference>
<proteinExistence type="predicted"/>
<evidence type="ECO:0000313" key="2">
    <source>
        <dbReference type="EMBL" id="CAD0328067.1"/>
    </source>
</evidence>
<evidence type="ECO:0008006" key="4">
    <source>
        <dbReference type="Google" id="ProtNLM"/>
    </source>
</evidence>
<accession>A0A6V7D5J1</accession>
<sequence>MGIADRLMSLVTRRAPAAATAVAPPGGGGWRNILEPFTGAWQRNQSIATPRELETYSTVYACMSRISSDIGKLPFTLKRRDANGLWGADRHQTISPLLRRQNVYQTPAQFREAWILSKLSHGNTYVLKGRNSSGAVTHLWVLDPSRVESLIAPTGDVFYQLRYGRPENLLPEKYSGDELIVPATEIIHDREMALFHQLIGVGPLDAATLAANKNIRIQQDATKFFTNGANPGGILTAPAGMSETDAQAVKEYWNTNFQGANAGKVAVIGADMKFTSFAFKAIDSQMVEQLRYSDEQIAHAFGIPPFKVGIGSIPAGMKVDDLNQMYYADALQARIEAMEDCLDQALGLGDEIGVELNLEPLLRMDLGKQAEVHAALTGAGIEAPNEARRRFGLSPLTGGDSVYLQQQNYSLEALARRDSSPDPFATGGTGERGLNPARFLTRELPSGQPKQRAKFNHDDGSWDVEIAPNRWLHLIHSAQFENSEPAR</sequence>
<dbReference type="Pfam" id="PF04860">
    <property type="entry name" value="Phage_portal"/>
    <property type="match status" value="1"/>
</dbReference>
<dbReference type="EMBL" id="CAJDKC010000003">
    <property type="protein sequence ID" value="CAD0328067.1"/>
    <property type="molecule type" value="Genomic_DNA"/>
</dbReference>
<dbReference type="InterPro" id="IPR006944">
    <property type="entry name" value="Phage/GTA_portal"/>
</dbReference>
<protein>
    <recommendedName>
        <fullName evidence="4">Phage portal protein</fullName>
    </recommendedName>
</protein>
<gene>
    <name evidence="2" type="ORF">CFBP7900_17620</name>
</gene>
<dbReference type="Proteomes" id="UP000587508">
    <property type="component" value="Unassembled WGS sequence"/>
</dbReference>
<comment type="caution">
    <text evidence="2">The sequence shown here is derived from an EMBL/GenBank/DDBJ whole genome shotgun (WGS) entry which is preliminary data.</text>
</comment>
<name>A0A6V7D5J1_9XANT</name>
<evidence type="ECO:0000256" key="1">
    <source>
        <dbReference type="SAM" id="MobiDB-lite"/>
    </source>
</evidence>
<reference evidence="2 3" key="1">
    <citation type="submission" date="2020-07" db="EMBL/GenBank/DDBJ databases">
        <authorList>
            <person name="Pothier F. J."/>
        </authorList>
    </citation>
    <scope>NUCLEOTIDE SEQUENCE [LARGE SCALE GENOMIC DNA]</scope>
    <source>
        <strain evidence="2 3">CFBP 7900</strain>
    </source>
</reference>
<dbReference type="AlphaFoldDB" id="A0A6V7D5J1"/>
<evidence type="ECO:0000313" key="3">
    <source>
        <dbReference type="Proteomes" id="UP000587508"/>
    </source>
</evidence>